<keyword evidence="2" id="KW-1133">Transmembrane helix</keyword>
<evidence type="ECO:0000313" key="4">
    <source>
        <dbReference type="Proteomes" id="UP000287972"/>
    </source>
</evidence>
<keyword evidence="2" id="KW-0812">Transmembrane</keyword>
<name>A0A428RCC9_9HYPO</name>
<feature type="transmembrane region" description="Helical" evidence="2">
    <location>
        <begin position="242"/>
        <end position="259"/>
    </location>
</feature>
<dbReference type="EMBL" id="NKCL01000365">
    <property type="protein sequence ID" value="RSL75175.1"/>
    <property type="molecule type" value="Genomic_DNA"/>
</dbReference>
<proteinExistence type="predicted"/>
<feature type="region of interest" description="Disordered" evidence="1">
    <location>
        <begin position="1"/>
        <end position="43"/>
    </location>
</feature>
<feature type="compositionally biased region" description="Polar residues" evidence="1">
    <location>
        <begin position="14"/>
        <end position="24"/>
    </location>
</feature>
<comment type="caution">
    <text evidence="3">The sequence shown here is derived from an EMBL/GenBank/DDBJ whole genome shotgun (WGS) entry which is preliminary data.</text>
</comment>
<sequence length="285" mass="32401">MSGRQPVARRSVDITRQQSWSEASPSDDRPVTPDLESQPKRDTPGWIRLAQEQQLDLRHVVAPRCTGIGWTCAMYRVRRVLRFWKEIQQKSLEGEDVEELLEKLAVEQDQYQRLILQTSQILAIDQPNEYFLDHLLPSWSTLLGPEDDDIFSDEMKSDWVSLSQPQKLDQMIGRMLATRIGQWVFRPFLRGEERIGRTVMAVYRESLIKALMFAGFSCIIGTFACAPVAIQSLNVKSVAGEVATYLVFMIVFASLSQALLRGDEKILLTCLAYAALMATVMKQGE</sequence>
<evidence type="ECO:0000256" key="2">
    <source>
        <dbReference type="SAM" id="Phobius"/>
    </source>
</evidence>
<dbReference type="AlphaFoldDB" id="A0A428RCC9"/>
<dbReference type="Proteomes" id="UP000287972">
    <property type="component" value="Unassembled WGS sequence"/>
</dbReference>
<feature type="compositionally biased region" description="Basic and acidic residues" evidence="1">
    <location>
        <begin position="26"/>
        <end position="43"/>
    </location>
</feature>
<keyword evidence="4" id="KW-1185">Reference proteome</keyword>
<evidence type="ECO:0000256" key="1">
    <source>
        <dbReference type="SAM" id="MobiDB-lite"/>
    </source>
</evidence>
<organism evidence="3 4">
    <name type="scientific">Fusarium floridanum</name>
    <dbReference type="NCBI Taxonomy" id="1325733"/>
    <lineage>
        <taxon>Eukaryota</taxon>
        <taxon>Fungi</taxon>
        <taxon>Dikarya</taxon>
        <taxon>Ascomycota</taxon>
        <taxon>Pezizomycotina</taxon>
        <taxon>Sordariomycetes</taxon>
        <taxon>Hypocreomycetidae</taxon>
        <taxon>Hypocreales</taxon>
        <taxon>Nectriaceae</taxon>
        <taxon>Fusarium</taxon>
        <taxon>Fusarium solani species complex</taxon>
    </lineage>
</organism>
<reference evidence="3 4" key="1">
    <citation type="submission" date="2017-06" db="EMBL/GenBank/DDBJ databases">
        <title>Comparative genomic analysis of Ambrosia Fusariam Clade fungi.</title>
        <authorList>
            <person name="Stajich J.E."/>
            <person name="Carrillo J."/>
            <person name="Kijimoto T."/>
            <person name="Eskalen A."/>
            <person name="O'Donnell K."/>
            <person name="Kasson M."/>
        </authorList>
    </citation>
    <scope>NUCLEOTIDE SEQUENCE [LARGE SCALE GENOMIC DNA]</scope>
    <source>
        <strain evidence="3 4">NRRL62606</strain>
    </source>
</reference>
<accession>A0A428RCC9</accession>
<evidence type="ECO:0000313" key="3">
    <source>
        <dbReference type="EMBL" id="RSL75175.1"/>
    </source>
</evidence>
<feature type="transmembrane region" description="Helical" evidence="2">
    <location>
        <begin position="210"/>
        <end position="230"/>
    </location>
</feature>
<protein>
    <submittedName>
        <fullName evidence="3">Uncharacterized protein</fullName>
    </submittedName>
</protein>
<keyword evidence="2" id="KW-0472">Membrane</keyword>
<gene>
    <name evidence="3" type="ORF">CEP51_011104</name>
</gene>